<sequence length="146" mass="16875">MEYPVSLGHGNSLEYYEFDKASRTPTISTSHSSSEEPKTYRRWAKRTQGESGVSGREEKTTRHLLYENERPTASSEICETSQAVSTWDIFVRACSPIAPLRVIQWDRERNEFVKSRGNNEHLHKELRHTFGALQDFGSAERARELR</sequence>
<feature type="compositionally biased region" description="Basic and acidic residues" evidence="1">
    <location>
        <begin position="55"/>
        <end position="70"/>
    </location>
</feature>
<feature type="region of interest" description="Disordered" evidence="1">
    <location>
        <begin position="22"/>
        <end position="77"/>
    </location>
</feature>
<keyword evidence="3" id="KW-1185">Reference proteome</keyword>
<evidence type="ECO:0000313" key="3">
    <source>
        <dbReference type="Proteomes" id="UP001605036"/>
    </source>
</evidence>
<evidence type="ECO:0000313" key="2">
    <source>
        <dbReference type="EMBL" id="KAL2607896.1"/>
    </source>
</evidence>
<organism evidence="2 3">
    <name type="scientific">Riccia fluitans</name>
    <dbReference type="NCBI Taxonomy" id="41844"/>
    <lineage>
        <taxon>Eukaryota</taxon>
        <taxon>Viridiplantae</taxon>
        <taxon>Streptophyta</taxon>
        <taxon>Embryophyta</taxon>
        <taxon>Marchantiophyta</taxon>
        <taxon>Marchantiopsida</taxon>
        <taxon>Marchantiidae</taxon>
        <taxon>Marchantiales</taxon>
        <taxon>Ricciaceae</taxon>
        <taxon>Riccia</taxon>
    </lineage>
</organism>
<protein>
    <submittedName>
        <fullName evidence="2">Uncharacterized protein</fullName>
    </submittedName>
</protein>
<dbReference type="AlphaFoldDB" id="A0ABD1XG30"/>
<proteinExistence type="predicted"/>
<feature type="compositionally biased region" description="Polar residues" evidence="1">
    <location>
        <begin position="23"/>
        <end position="32"/>
    </location>
</feature>
<dbReference type="EMBL" id="JBHFFA010000008">
    <property type="protein sequence ID" value="KAL2607896.1"/>
    <property type="molecule type" value="Genomic_DNA"/>
</dbReference>
<evidence type="ECO:0000256" key="1">
    <source>
        <dbReference type="SAM" id="MobiDB-lite"/>
    </source>
</evidence>
<dbReference type="Proteomes" id="UP001605036">
    <property type="component" value="Unassembled WGS sequence"/>
</dbReference>
<name>A0ABD1XG30_9MARC</name>
<accession>A0ABD1XG30</accession>
<gene>
    <name evidence="2" type="ORF">R1flu_026469</name>
</gene>
<comment type="caution">
    <text evidence="2">The sequence shown here is derived from an EMBL/GenBank/DDBJ whole genome shotgun (WGS) entry which is preliminary data.</text>
</comment>
<reference evidence="2 3" key="1">
    <citation type="submission" date="2024-09" db="EMBL/GenBank/DDBJ databases">
        <title>Chromosome-scale assembly of Riccia fluitans.</title>
        <authorList>
            <person name="Paukszto L."/>
            <person name="Sawicki J."/>
            <person name="Karawczyk K."/>
            <person name="Piernik-Szablinska J."/>
            <person name="Szczecinska M."/>
            <person name="Mazdziarz M."/>
        </authorList>
    </citation>
    <scope>NUCLEOTIDE SEQUENCE [LARGE SCALE GENOMIC DNA]</scope>
    <source>
        <strain evidence="2">Rf_01</strain>
        <tissue evidence="2">Aerial parts of the thallus</tissue>
    </source>
</reference>